<dbReference type="GO" id="GO:0015701">
    <property type="term" value="P:bicarbonate transport"/>
    <property type="evidence" value="ECO:0007669"/>
    <property type="project" value="TreeGrafter"/>
</dbReference>
<organism evidence="35 36">
    <name type="scientific">Laticauda laticaudata</name>
    <name type="common">Blue-ringed sea krait</name>
    <name type="synonym">Blue-lipped sea krait</name>
    <dbReference type="NCBI Taxonomy" id="8630"/>
    <lineage>
        <taxon>Eukaryota</taxon>
        <taxon>Metazoa</taxon>
        <taxon>Chordata</taxon>
        <taxon>Craniata</taxon>
        <taxon>Vertebrata</taxon>
        <taxon>Euteleostomi</taxon>
        <taxon>Lepidosauria</taxon>
        <taxon>Squamata</taxon>
        <taxon>Bifurcata</taxon>
        <taxon>Unidentata</taxon>
        <taxon>Episquamata</taxon>
        <taxon>Toxicofera</taxon>
        <taxon>Serpentes</taxon>
        <taxon>Colubroidea</taxon>
        <taxon>Elapidae</taxon>
        <taxon>Laticaudinae</taxon>
        <taxon>Laticauda</taxon>
    </lineage>
</organism>
<dbReference type="CDD" id="cd18594">
    <property type="entry name" value="ABC_6TM_CFTR_D1"/>
    <property type="match status" value="1"/>
</dbReference>
<dbReference type="GO" id="GO:0016887">
    <property type="term" value="F:ATP hydrolysis activity"/>
    <property type="evidence" value="ECO:0007669"/>
    <property type="project" value="InterPro"/>
</dbReference>
<keyword evidence="13 32" id="KW-0547">Nucleotide-binding</keyword>
<evidence type="ECO:0000256" key="4">
    <source>
        <dbReference type="ARBA" id="ARBA00004520"/>
    </source>
</evidence>
<dbReference type="InterPro" id="IPR017871">
    <property type="entry name" value="ABC_transporter-like_CS"/>
</dbReference>
<evidence type="ECO:0000256" key="27">
    <source>
        <dbReference type="ARBA" id="ARBA00031358"/>
    </source>
</evidence>
<comment type="subcellular location">
    <subcellularLocation>
        <location evidence="2">Apical cell membrane</location>
        <topology evidence="2">Multi-pass membrane protein</topology>
    </subcellularLocation>
    <subcellularLocation>
        <location evidence="32">Cell membrane</location>
        <topology evidence="32">Multi-pass membrane protein</topology>
    </subcellularLocation>
    <subcellularLocation>
        <location evidence="4">Early endosome membrane</location>
        <topology evidence="4">Multi-pass membrane protein</topology>
    </subcellularLocation>
    <subcellularLocation>
        <location evidence="3">Endoplasmic reticulum membrane</location>
        <topology evidence="3">Multi-pass membrane protein</topology>
    </subcellularLocation>
    <subcellularLocation>
        <location evidence="1">Recycling endosome membrane</location>
        <topology evidence="1">Multi-pass membrane protein</topology>
    </subcellularLocation>
</comment>
<keyword evidence="16 32" id="KW-0067">ATP-binding</keyword>
<evidence type="ECO:0000256" key="24">
    <source>
        <dbReference type="ARBA" id="ARBA00023303"/>
    </source>
</evidence>
<dbReference type="InterPro" id="IPR050173">
    <property type="entry name" value="ABC_transporter_C-like"/>
</dbReference>
<dbReference type="Gene3D" id="3.40.50.300">
    <property type="entry name" value="P-loop containing nucleotide triphosphate hydrolases"/>
    <property type="match status" value="1"/>
</dbReference>
<evidence type="ECO:0000256" key="23">
    <source>
        <dbReference type="ARBA" id="ARBA00023235"/>
    </source>
</evidence>
<feature type="domain" description="ABC transmembrane type-1" evidence="34">
    <location>
        <begin position="63"/>
        <end position="318"/>
    </location>
</feature>
<feature type="transmembrane region" description="Helical" evidence="32">
    <location>
        <begin position="903"/>
        <end position="922"/>
    </location>
</feature>
<feature type="transmembrane region" description="Helical" evidence="32">
    <location>
        <begin position="47"/>
        <end position="73"/>
    </location>
</feature>
<feature type="transmembrane region" description="Helical" evidence="32">
    <location>
        <begin position="109"/>
        <end position="127"/>
    </location>
</feature>
<evidence type="ECO:0000256" key="18">
    <source>
        <dbReference type="ARBA" id="ARBA00023065"/>
    </source>
</evidence>
<evidence type="ECO:0000256" key="21">
    <source>
        <dbReference type="ARBA" id="ARBA00023180"/>
    </source>
</evidence>
<reference evidence="35" key="1">
    <citation type="submission" date="2025-08" db="UniProtKB">
        <authorList>
            <consortium name="Ensembl"/>
        </authorList>
    </citation>
    <scope>IDENTIFICATION</scope>
</reference>
<dbReference type="InterPro" id="IPR011527">
    <property type="entry name" value="ABC1_TM_dom"/>
</dbReference>
<evidence type="ECO:0000259" key="33">
    <source>
        <dbReference type="PROSITE" id="PS50893"/>
    </source>
</evidence>
<evidence type="ECO:0000256" key="1">
    <source>
        <dbReference type="ARBA" id="ARBA00004195"/>
    </source>
</evidence>
<evidence type="ECO:0000313" key="35">
    <source>
        <dbReference type="Ensembl" id="ENSLLTP00000008888.1"/>
    </source>
</evidence>
<evidence type="ECO:0000256" key="13">
    <source>
        <dbReference type="ARBA" id="ARBA00022741"/>
    </source>
</evidence>
<dbReference type="SUPFAM" id="SSF90123">
    <property type="entry name" value="ABC transporter transmembrane region"/>
    <property type="match status" value="2"/>
</dbReference>
<evidence type="ECO:0000256" key="32">
    <source>
        <dbReference type="RuleBase" id="RU362037"/>
    </source>
</evidence>
<keyword evidence="14" id="KW-0967">Endosome</keyword>
<dbReference type="PROSITE" id="PS00211">
    <property type="entry name" value="ABC_TRANSPORTER_1"/>
    <property type="match status" value="1"/>
</dbReference>
<evidence type="ECO:0000256" key="20">
    <source>
        <dbReference type="ARBA" id="ARBA00023173"/>
    </source>
</evidence>
<keyword evidence="24 32" id="KW-0407">Ion channel</keyword>
<dbReference type="GO" id="GO:0034707">
    <property type="term" value="C:chloride channel complex"/>
    <property type="evidence" value="ECO:0007669"/>
    <property type="project" value="UniProtKB-UniRule"/>
</dbReference>
<sequence length="1072" mass="122469">MLGPKNGLFGHIIQCSLLFHREWDRELASKKNPKLINALRRCFFWKFMLYGIILYLGEVTKSVQPLLLGRIIASYDPSNIQERSIAYYLAIGLCLLFIVRMLLLHPAIFGLHHIGMQIRIAMFSLIYKKTLKLSSRVLDNISTGQLVSLLSNNLNKFDEGLALAHFVWIAPLQVVLLMGLLWEMLQASAFCGLGFLILVVFFQAWLGRMMMKYRDQRAGKINERLVITSEMIENIQSVKAYCWEDAMENMIESLRQSELKLTQKAAYVRYFNSSAFFFSGFFVVFLAVLPYALSHGIILRKIFTTISYCIVLRMTVTRQFPWAVQTWYDSLGAINKIQDFLQKEEYKTLEYNLTTTGLELDKITAFWDETSLLMLIMGELEPLEGKIKHSGRISFCPQVSWIMPGTIKENIIFGVSYDEYRYKSVIKACQLEEDISKFPEKDDTVLGEGGITLSGGQRARISLARAVYKDADLYLLDSPFGYLDMLTEKEIFKSCVCKLIVNKTRILVTSKLEHLKIADKILILHGGCCYFYGTFSELQGQRPNFSSELMGWDAFDHYSPERRNSILTETLRRLSVDNDGMTSRNDIKKASFKQTSDFPEKRKNSVMNALNSSRKFSVMRKTSLQVNGKEEGLGEPVERKLSLVPESEQGEAILPRSNVLNSGPTFRGQRRQSVLNLMTRTSIHPSQSIYKKGSISVIQRSSEADIYARRLSRGSLVEITEELNEDDLKECFFDDSDAMNAVTSWNTYFRYITIHKKMIFVLFICFIIFLIEVAASLVESTKNNSSDGLRNSAVIVTKTSSFYIFYIYVGVADTLLALGIFRGIPLVHTLITISKTLHRKMLHALLQAPMSSLNKLKAGGILNRFSKDIAILDDLLPLAIFDFIQLMLIVIGAIVVVSFIEPYIFLASVPVIGAFVMLRAYFLHTSQQLKQLESEARSPIFTHLVTSLKGLWTLRAYGRQPYFETLFHKALNLHTANWFLYLSTLRWFQMRIEMIFVIFFIIVTFVSIATTGNGEGRVGIILTLAMNIMGTLQWAVNTSIDVDSLVRILNIYFKVKKKEKKKEKEGKYFILI</sequence>
<comment type="catalytic activity">
    <reaction evidence="29 32">
        <text>ATP + H2O + closed Cl(-) channel = ADP + phosphate + open Cl(-) channel.</text>
        <dbReference type="EC" id="5.6.1.6"/>
    </reaction>
</comment>
<keyword evidence="17 32" id="KW-1133">Transmembrane helix</keyword>
<dbReference type="GO" id="GO:0005260">
    <property type="term" value="F:intracellularly ATP-gated chloride channel activity"/>
    <property type="evidence" value="ECO:0007669"/>
    <property type="project" value="UniProtKB-EC"/>
</dbReference>
<evidence type="ECO:0000256" key="15">
    <source>
        <dbReference type="ARBA" id="ARBA00022824"/>
    </source>
</evidence>
<dbReference type="GO" id="GO:0055038">
    <property type="term" value="C:recycling endosome membrane"/>
    <property type="evidence" value="ECO:0007669"/>
    <property type="project" value="UniProtKB-SubCell"/>
</dbReference>
<evidence type="ECO:0000256" key="14">
    <source>
        <dbReference type="ARBA" id="ARBA00022753"/>
    </source>
</evidence>
<evidence type="ECO:0000256" key="11">
    <source>
        <dbReference type="ARBA" id="ARBA00022692"/>
    </source>
</evidence>
<dbReference type="Pfam" id="PF00005">
    <property type="entry name" value="ABC_tran"/>
    <property type="match status" value="1"/>
</dbReference>
<evidence type="ECO:0000256" key="30">
    <source>
        <dbReference type="ARBA" id="ARBA00044653"/>
    </source>
</evidence>
<dbReference type="AlphaFoldDB" id="A0A8C5RUV3"/>
<feature type="transmembrane region" description="Helical" evidence="32">
    <location>
        <begin position="875"/>
        <end position="897"/>
    </location>
</feature>
<feature type="transmembrane region" description="Helical" evidence="32">
    <location>
        <begin position="85"/>
        <end position="103"/>
    </location>
</feature>
<dbReference type="GO" id="GO:0005829">
    <property type="term" value="C:cytosol"/>
    <property type="evidence" value="ECO:0007669"/>
    <property type="project" value="TreeGrafter"/>
</dbReference>
<evidence type="ECO:0000256" key="3">
    <source>
        <dbReference type="ARBA" id="ARBA00004477"/>
    </source>
</evidence>
<dbReference type="GO" id="GO:0031901">
    <property type="term" value="C:early endosome membrane"/>
    <property type="evidence" value="ECO:0007669"/>
    <property type="project" value="UniProtKB-SubCell"/>
</dbReference>
<evidence type="ECO:0000256" key="17">
    <source>
        <dbReference type="ARBA" id="ARBA00022989"/>
    </source>
</evidence>
<keyword evidence="20 32" id="KW-0869">Chloride channel</keyword>
<dbReference type="EC" id="5.6.1.6" evidence="6 32"/>
<evidence type="ECO:0000256" key="16">
    <source>
        <dbReference type="ARBA" id="ARBA00022840"/>
    </source>
</evidence>
<evidence type="ECO:0000259" key="34">
    <source>
        <dbReference type="PROSITE" id="PS50929"/>
    </source>
</evidence>
<feature type="transmembrane region" description="Helical" evidence="32">
    <location>
        <begin position="161"/>
        <end position="181"/>
    </location>
</feature>
<feature type="transmembrane region" description="Helical" evidence="32">
    <location>
        <begin position="994"/>
        <end position="1012"/>
    </location>
</feature>
<evidence type="ECO:0000256" key="8">
    <source>
        <dbReference type="ARBA" id="ARBA00022448"/>
    </source>
</evidence>
<keyword evidence="12" id="KW-0677">Repeat</keyword>
<dbReference type="FunFam" id="1.20.1560.10:FF:000017">
    <property type="entry name" value="Cystic fibrosis transmembrane conductance regulator"/>
    <property type="match status" value="1"/>
</dbReference>
<feature type="transmembrane region" description="Helical" evidence="32">
    <location>
        <begin position="187"/>
        <end position="207"/>
    </location>
</feature>
<dbReference type="GO" id="GO:0005524">
    <property type="term" value="F:ATP binding"/>
    <property type="evidence" value="ECO:0007669"/>
    <property type="project" value="UniProtKB-KW"/>
</dbReference>
<evidence type="ECO:0000256" key="5">
    <source>
        <dbReference type="ARBA" id="ARBA00009118"/>
    </source>
</evidence>
<evidence type="ECO:0000256" key="12">
    <source>
        <dbReference type="ARBA" id="ARBA00022737"/>
    </source>
</evidence>
<dbReference type="PROSITE" id="PS50929">
    <property type="entry name" value="ABC_TM1F"/>
    <property type="match status" value="2"/>
</dbReference>
<evidence type="ECO:0000256" key="10">
    <source>
        <dbReference type="ARBA" id="ARBA00022553"/>
    </source>
</evidence>
<dbReference type="InterPro" id="IPR025837">
    <property type="entry name" value="CFTR_reg_dom"/>
</dbReference>
<dbReference type="Pfam" id="PF00664">
    <property type="entry name" value="ABC_membrane"/>
    <property type="match status" value="2"/>
</dbReference>
<dbReference type="Proteomes" id="UP000694406">
    <property type="component" value="Unplaced"/>
</dbReference>
<evidence type="ECO:0000256" key="31">
    <source>
        <dbReference type="ARBA" id="ARBA00048778"/>
    </source>
</evidence>
<dbReference type="PROSITE" id="PS50893">
    <property type="entry name" value="ABC_TRANSPORTER_2"/>
    <property type="match status" value="1"/>
</dbReference>
<dbReference type="Ensembl" id="ENSLLTT00000009225.1">
    <property type="protein sequence ID" value="ENSLLTP00000008888.1"/>
    <property type="gene ID" value="ENSLLTG00000003620.1"/>
</dbReference>
<keyword evidence="18 32" id="KW-0406">Ion transport</keyword>
<dbReference type="GO" id="GO:0016324">
    <property type="term" value="C:apical plasma membrane"/>
    <property type="evidence" value="ECO:0007669"/>
    <property type="project" value="UniProtKB-SubCell"/>
</dbReference>
<dbReference type="GO" id="GO:0140359">
    <property type="term" value="F:ABC-type transporter activity"/>
    <property type="evidence" value="ECO:0007669"/>
    <property type="project" value="InterPro"/>
</dbReference>
<evidence type="ECO:0000256" key="19">
    <source>
        <dbReference type="ARBA" id="ARBA00023136"/>
    </source>
</evidence>
<dbReference type="InterPro" id="IPR003439">
    <property type="entry name" value="ABC_transporter-like_ATP-bd"/>
</dbReference>
<keyword evidence="8 32" id="KW-0813">Transport</keyword>
<dbReference type="PANTHER" id="PTHR24223:SF19">
    <property type="entry name" value="CYSTIC FIBROSIS TRANSMEMBRANE CONDUCTANCE REGULATOR"/>
    <property type="match status" value="1"/>
</dbReference>
<dbReference type="InterPro" id="IPR036640">
    <property type="entry name" value="ABC1_TM_sf"/>
</dbReference>
<dbReference type="InterPro" id="IPR009147">
    <property type="entry name" value="CFTR/ABCC7"/>
</dbReference>
<dbReference type="Pfam" id="PF14396">
    <property type="entry name" value="CFTR_R"/>
    <property type="match status" value="1"/>
</dbReference>
<dbReference type="GO" id="GO:0005789">
    <property type="term" value="C:endoplasmic reticulum membrane"/>
    <property type="evidence" value="ECO:0007669"/>
    <property type="project" value="UniProtKB-SubCell"/>
</dbReference>
<dbReference type="Gene3D" id="1.20.1560.10">
    <property type="entry name" value="ABC transporter type 1, transmembrane domain"/>
    <property type="match status" value="2"/>
</dbReference>
<feature type="transmembrane region" description="Helical" evidence="32">
    <location>
        <begin position="270"/>
        <end position="292"/>
    </location>
</feature>
<comment type="catalytic activity">
    <reaction evidence="31">
        <text>ATP + H2O = ADP + phosphate + H(+)</text>
        <dbReference type="Rhea" id="RHEA:13065"/>
        <dbReference type="ChEBI" id="CHEBI:15377"/>
        <dbReference type="ChEBI" id="CHEBI:15378"/>
        <dbReference type="ChEBI" id="CHEBI:30616"/>
        <dbReference type="ChEBI" id="CHEBI:43474"/>
        <dbReference type="ChEBI" id="CHEBI:456216"/>
    </reaction>
    <physiologicalReaction direction="left-to-right" evidence="31">
        <dbReference type="Rhea" id="RHEA:13066"/>
    </physiologicalReaction>
</comment>
<feature type="transmembrane region" description="Helical" evidence="32">
    <location>
        <begin position="758"/>
        <end position="778"/>
    </location>
</feature>
<keyword evidence="19 32" id="KW-0472">Membrane</keyword>
<keyword evidence="22 32" id="KW-0868">Chloride</keyword>
<evidence type="ECO:0000256" key="26">
    <source>
        <dbReference type="ARBA" id="ARBA00029720"/>
    </source>
</evidence>
<feature type="domain" description="ABC transporter" evidence="33">
    <location>
        <begin position="331"/>
        <end position="551"/>
    </location>
</feature>
<dbReference type="FunFam" id="1.20.1560.10:FF:000019">
    <property type="entry name" value="Cystic fibrosis transmembrane conductance regulator"/>
    <property type="match status" value="1"/>
</dbReference>
<feature type="domain" description="ABC transmembrane type-1" evidence="34">
    <location>
        <begin position="761"/>
        <end position="1044"/>
    </location>
</feature>
<comment type="function">
    <text evidence="32">Epithelial ion channel that plays an important role in the regulation of epithelial ion and water transport and fluid homeostasis. Mediates the transport of chloride ions across the cell membrane. Possesses an intrinsic ATPase activity and utilizes ATP to gate its channel; the passive flow of anions through the channel is gated by cycles of ATP binding and hydrolysis by the ATP-binding domains. The ion channel is also permeable to HCO(3)(-); selectivity depends on the extracellular chloride concentration. Exerts its function also by modulating the activity of other ion channels and transporters. Contributes to the regulation of the pH and the ion content of the epithelial fluid layer.</text>
</comment>
<keyword evidence="21" id="KW-0325">Glycoprotein</keyword>
<comment type="catalytic activity">
    <reaction evidence="25">
        <text>chloride(in) = chloride(out)</text>
        <dbReference type="Rhea" id="RHEA:29823"/>
        <dbReference type="ChEBI" id="CHEBI:17996"/>
    </reaction>
</comment>
<keyword evidence="9" id="KW-1003">Cell membrane</keyword>
<evidence type="ECO:0000313" key="36">
    <source>
        <dbReference type="Proteomes" id="UP000694406"/>
    </source>
</evidence>
<keyword evidence="11 32" id="KW-0812">Transmembrane</keyword>
<evidence type="ECO:0000256" key="22">
    <source>
        <dbReference type="ARBA" id="ARBA00023214"/>
    </source>
</evidence>
<dbReference type="PRINTS" id="PR01851">
    <property type="entry name" value="CYSFIBREGLTR"/>
</dbReference>
<dbReference type="PANTHER" id="PTHR24223">
    <property type="entry name" value="ATP-BINDING CASSETTE SUB-FAMILY C"/>
    <property type="match status" value="1"/>
</dbReference>
<evidence type="ECO:0000256" key="9">
    <source>
        <dbReference type="ARBA" id="ARBA00022475"/>
    </source>
</evidence>
<dbReference type="SUPFAM" id="SSF52540">
    <property type="entry name" value="P-loop containing nucleoside triphosphate hydrolases"/>
    <property type="match status" value="1"/>
</dbReference>
<evidence type="ECO:0000256" key="29">
    <source>
        <dbReference type="ARBA" id="ARBA00034073"/>
    </source>
</evidence>
<proteinExistence type="inferred from homology"/>
<evidence type="ECO:0000256" key="28">
    <source>
        <dbReference type="ARBA" id="ARBA00033163"/>
    </source>
</evidence>
<keyword evidence="36" id="KW-1185">Reference proteome</keyword>
<accession>A0A8C5RUV3</accession>
<dbReference type="InterPro" id="IPR027417">
    <property type="entry name" value="P-loop_NTPase"/>
</dbReference>
<comment type="catalytic activity">
    <reaction evidence="30">
        <text>hydrogencarbonate(in) = hydrogencarbonate(out)</text>
        <dbReference type="Rhea" id="RHEA:28695"/>
        <dbReference type="ChEBI" id="CHEBI:17544"/>
    </reaction>
</comment>
<keyword evidence="10 32" id="KW-0597">Phosphoprotein</keyword>
<gene>
    <name evidence="35" type="primary">CFTR</name>
</gene>
<dbReference type="GeneTree" id="ENSGT00940000158567"/>
<evidence type="ECO:0000256" key="7">
    <source>
        <dbReference type="ARBA" id="ARBA00016668"/>
    </source>
</evidence>
<evidence type="ECO:0000256" key="6">
    <source>
        <dbReference type="ARBA" id="ARBA00012195"/>
    </source>
</evidence>
<protein>
    <recommendedName>
        <fullName evidence="7 32">Cystic fibrosis transmembrane conductance regulator</fullName>
        <ecNumber evidence="6 32">5.6.1.6</ecNumber>
    </recommendedName>
    <alternativeName>
        <fullName evidence="26 32">ATP-binding cassette sub-family C member 7</fullName>
    </alternativeName>
    <alternativeName>
        <fullName evidence="27 32">Channel conductance-controlling ATPase</fullName>
    </alternativeName>
    <alternativeName>
        <fullName evidence="28 32">cAMP-dependent chloride channel</fullName>
    </alternativeName>
</protein>
<evidence type="ECO:0000256" key="2">
    <source>
        <dbReference type="ARBA" id="ARBA00004424"/>
    </source>
</evidence>
<name>A0A8C5RUV3_LATLA</name>
<reference evidence="35" key="2">
    <citation type="submission" date="2025-09" db="UniProtKB">
        <authorList>
            <consortium name="Ensembl"/>
        </authorList>
    </citation>
    <scope>IDENTIFICATION</scope>
</reference>
<comment type="similarity">
    <text evidence="5 32">Belongs to the ABC transporter superfamily. ABCC family. CFTR transporter (TC 3.A.1.202) subfamily.</text>
</comment>
<keyword evidence="15" id="KW-0256">Endoplasmic reticulum</keyword>
<feature type="transmembrane region" description="Helical" evidence="32">
    <location>
        <begin position="803"/>
        <end position="831"/>
    </location>
</feature>
<evidence type="ECO:0000256" key="25">
    <source>
        <dbReference type="ARBA" id="ARBA00024167"/>
    </source>
</evidence>
<keyword evidence="23" id="KW-0413">Isomerase</keyword>